<proteinExistence type="predicted"/>
<evidence type="ECO:0000313" key="2">
    <source>
        <dbReference type="Proteomes" id="UP000299102"/>
    </source>
</evidence>
<sequence>MSSSAKLKAENESLSLACATTLPGLRPNLNALLTSSQPTKILGTAVVRVRDGAGAWQTVRVLIDSCSHDSFVTMQCARWLGLPMRRSNVSVTGLGQNTVQNIKCIAFCSIMPKDKNNPQFDISCIVLPNITSKLPSVPSAVRNHFAHINLTDEHFDVPSTIDFLLEVKLFDQIYNGQRIAPGPGLPCALSSVFGWVITEKRLARDSNSKTEYTQFMREYEDLGHMQPVGSAPTRYSATEDKPYQHILWREFPYAPLQEYELITVTYGVSSSPYLAIRTLHQLADEDCEQFPLATKILRDETYLDDIITGCSSIENTIQLRDDLVALLKLGQFQLRK</sequence>
<organism evidence="1 2">
    <name type="scientific">Eumeta variegata</name>
    <name type="common">Bagworm moth</name>
    <name type="synonym">Eumeta japonica</name>
    <dbReference type="NCBI Taxonomy" id="151549"/>
    <lineage>
        <taxon>Eukaryota</taxon>
        <taxon>Metazoa</taxon>
        <taxon>Ecdysozoa</taxon>
        <taxon>Arthropoda</taxon>
        <taxon>Hexapoda</taxon>
        <taxon>Insecta</taxon>
        <taxon>Pterygota</taxon>
        <taxon>Neoptera</taxon>
        <taxon>Endopterygota</taxon>
        <taxon>Lepidoptera</taxon>
        <taxon>Glossata</taxon>
        <taxon>Ditrysia</taxon>
        <taxon>Tineoidea</taxon>
        <taxon>Psychidae</taxon>
        <taxon>Oiketicinae</taxon>
        <taxon>Eumeta</taxon>
    </lineage>
</organism>
<dbReference type="PANTHER" id="PTHR47331">
    <property type="entry name" value="PHD-TYPE DOMAIN-CONTAINING PROTEIN"/>
    <property type="match status" value="1"/>
</dbReference>
<gene>
    <name evidence="1" type="ORF">EVAR_67872_1</name>
</gene>
<dbReference type="Proteomes" id="UP000299102">
    <property type="component" value="Unassembled WGS sequence"/>
</dbReference>
<dbReference type="InterPro" id="IPR043502">
    <property type="entry name" value="DNA/RNA_pol_sf"/>
</dbReference>
<dbReference type="AlphaFoldDB" id="A0A4C2A4P8"/>
<dbReference type="STRING" id="151549.A0A4C2A4P8"/>
<reference evidence="1 2" key="1">
    <citation type="journal article" date="2019" name="Commun. Biol.">
        <title>The bagworm genome reveals a unique fibroin gene that provides high tensile strength.</title>
        <authorList>
            <person name="Kono N."/>
            <person name="Nakamura H."/>
            <person name="Ohtoshi R."/>
            <person name="Tomita M."/>
            <person name="Numata K."/>
            <person name="Arakawa K."/>
        </authorList>
    </citation>
    <scope>NUCLEOTIDE SEQUENCE [LARGE SCALE GENOMIC DNA]</scope>
</reference>
<dbReference type="OrthoDB" id="8065733at2759"/>
<keyword evidence="2" id="KW-1185">Reference proteome</keyword>
<protein>
    <submittedName>
        <fullName evidence="1">Uncharacterized protein</fullName>
    </submittedName>
</protein>
<comment type="caution">
    <text evidence="1">The sequence shown here is derived from an EMBL/GenBank/DDBJ whole genome shotgun (WGS) entry which is preliminary data.</text>
</comment>
<accession>A0A4C2A4P8</accession>
<dbReference type="SUPFAM" id="SSF56672">
    <property type="entry name" value="DNA/RNA polymerases"/>
    <property type="match status" value="1"/>
</dbReference>
<dbReference type="GO" id="GO:0071897">
    <property type="term" value="P:DNA biosynthetic process"/>
    <property type="evidence" value="ECO:0007669"/>
    <property type="project" value="UniProtKB-ARBA"/>
</dbReference>
<dbReference type="EMBL" id="BGZK01002665">
    <property type="protein sequence ID" value="GBP95666.1"/>
    <property type="molecule type" value="Genomic_DNA"/>
</dbReference>
<name>A0A4C2A4P8_EUMVA</name>
<evidence type="ECO:0000313" key="1">
    <source>
        <dbReference type="EMBL" id="GBP95666.1"/>
    </source>
</evidence>